<proteinExistence type="predicted"/>
<evidence type="ECO:0000313" key="2">
    <source>
        <dbReference type="Proteomes" id="UP000191153"/>
    </source>
</evidence>
<dbReference type="OrthoDB" id="94318at2"/>
<sequence>MDILNFAKEHQEIIATGVTFLIAWLLPNPKIKWIGKQAGAKIPPKLAKVINEKIDSFQEGLMECEVDGDKNITNNIQIKEKTEKLKLDLGLDQKLKGKTSL</sequence>
<reference evidence="1 2" key="1">
    <citation type="submission" date="2017-02" db="EMBL/GenBank/DDBJ databases">
        <authorList>
            <person name="Peterson S.W."/>
        </authorList>
    </citation>
    <scope>NUCLEOTIDE SEQUENCE [LARGE SCALE GENOMIC DNA]</scope>
    <source>
        <strain evidence="1 2">ATCC 700028</strain>
    </source>
</reference>
<dbReference type="STRING" id="180163.SAMN02745174_02650"/>
<accession>A0A1T4RD86</accession>
<organism evidence="1 2">
    <name type="scientific">Cetobacterium ceti</name>
    <dbReference type="NCBI Taxonomy" id="180163"/>
    <lineage>
        <taxon>Bacteria</taxon>
        <taxon>Fusobacteriati</taxon>
        <taxon>Fusobacteriota</taxon>
        <taxon>Fusobacteriia</taxon>
        <taxon>Fusobacteriales</taxon>
        <taxon>Fusobacteriaceae</taxon>
        <taxon>Cetobacterium</taxon>
    </lineage>
</organism>
<dbReference type="Proteomes" id="UP000191153">
    <property type="component" value="Unassembled WGS sequence"/>
</dbReference>
<dbReference type="RefSeq" id="WP_078695037.1">
    <property type="nucleotide sequence ID" value="NZ_FUWX01000060.1"/>
</dbReference>
<dbReference type="EMBL" id="FUWX01000060">
    <property type="protein sequence ID" value="SKA13915.1"/>
    <property type="molecule type" value="Genomic_DNA"/>
</dbReference>
<dbReference type="AlphaFoldDB" id="A0A1T4RD86"/>
<gene>
    <name evidence="1" type="ORF">SAMN02745174_02650</name>
</gene>
<protein>
    <submittedName>
        <fullName evidence="1">Uncharacterized protein</fullName>
    </submittedName>
</protein>
<evidence type="ECO:0000313" key="1">
    <source>
        <dbReference type="EMBL" id="SKA13915.1"/>
    </source>
</evidence>
<keyword evidence="2" id="KW-1185">Reference proteome</keyword>
<name>A0A1T4RD86_9FUSO</name>